<protein>
    <submittedName>
        <fullName evidence="9">PTS sugar transporter subunit IIB</fullName>
        <ecNumber evidence="9">2.7.1.-</ecNumber>
    </submittedName>
</protein>
<dbReference type="InterPro" id="IPR013012">
    <property type="entry name" value="PTS_EIIB_3"/>
</dbReference>
<dbReference type="Gene3D" id="3.40.50.2300">
    <property type="match status" value="1"/>
</dbReference>
<evidence type="ECO:0000256" key="2">
    <source>
        <dbReference type="ARBA" id="ARBA00022553"/>
    </source>
</evidence>
<feature type="domain" description="PTS EIIB type-3" evidence="8">
    <location>
        <begin position="3"/>
        <end position="106"/>
    </location>
</feature>
<evidence type="ECO:0000256" key="3">
    <source>
        <dbReference type="ARBA" id="ARBA00022597"/>
    </source>
</evidence>
<evidence type="ECO:0000259" key="8">
    <source>
        <dbReference type="PROSITE" id="PS51100"/>
    </source>
</evidence>
<evidence type="ECO:0000256" key="1">
    <source>
        <dbReference type="ARBA" id="ARBA00022448"/>
    </source>
</evidence>
<keyword evidence="5" id="KW-0598">Phosphotransferase system</keyword>
<dbReference type="SUPFAM" id="SSF52794">
    <property type="entry name" value="PTS system IIB component-like"/>
    <property type="match status" value="1"/>
</dbReference>
<sequence>MTKVNILLACAGGMSSSLLMTKMQQAAKAQGIEAQIDAIGVNGVEAQMDKYQPDVILIGPQVSYVATKLQKELPVPVSVINMRDYGTMNGEKVLATAMAEIQKAQA</sequence>
<proteinExistence type="predicted"/>
<accession>A0ABW4BH05</accession>
<gene>
    <name evidence="9" type="ORF">ACFQ41_06885</name>
</gene>
<dbReference type="PANTHER" id="PTHR34581">
    <property type="entry name" value="PTS SYSTEM N,N'-DIACETYLCHITOBIOSE-SPECIFIC EIIB COMPONENT"/>
    <property type="match status" value="1"/>
</dbReference>
<reference evidence="10" key="1">
    <citation type="journal article" date="2019" name="Int. J. Syst. Evol. Microbiol.">
        <title>The Global Catalogue of Microorganisms (GCM) 10K type strain sequencing project: providing services to taxonomists for standard genome sequencing and annotation.</title>
        <authorList>
            <consortium name="The Broad Institute Genomics Platform"/>
            <consortium name="The Broad Institute Genome Sequencing Center for Infectious Disease"/>
            <person name="Wu L."/>
            <person name="Ma J."/>
        </authorList>
    </citation>
    <scope>NUCLEOTIDE SEQUENCE [LARGE SCALE GENOMIC DNA]</scope>
    <source>
        <strain evidence="10">CCM 9110</strain>
    </source>
</reference>
<keyword evidence="2" id="KW-0597">Phosphoprotein</keyword>
<dbReference type="Pfam" id="PF02302">
    <property type="entry name" value="PTS_IIB"/>
    <property type="match status" value="1"/>
</dbReference>
<dbReference type="Proteomes" id="UP001597199">
    <property type="component" value="Unassembled WGS sequence"/>
</dbReference>
<keyword evidence="3 9" id="KW-0762">Sugar transport</keyword>
<name>A0ABW4BH05_9LACO</name>
<keyword evidence="6" id="KW-0418">Kinase</keyword>
<dbReference type="InterPro" id="IPR036095">
    <property type="entry name" value="PTS_EIIB-like_sf"/>
</dbReference>
<evidence type="ECO:0000256" key="5">
    <source>
        <dbReference type="ARBA" id="ARBA00022683"/>
    </source>
</evidence>
<keyword evidence="4 9" id="KW-0808">Transferase</keyword>
<comment type="caution">
    <text evidence="9">The sequence shown here is derived from an EMBL/GenBank/DDBJ whole genome shotgun (WGS) entry which is preliminary data.</text>
</comment>
<keyword evidence="1" id="KW-0813">Transport</keyword>
<dbReference type="PROSITE" id="PS51100">
    <property type="entry name" value="PTS_EIIB_TYPE_3"/>
    <property type="match status" value="1"/>
</dbReference>
<organism evidence="9 10">
    <name type="scientific">Lacticaseibacillus suilingensis</name>
    <dbReference type="NCBI Taxonomy" id="2799577"/>
    <lineage>
        <taxon>Bacteria</taxon>
        <taxon>Bacillati</taxon>
        <taxon>Bacillota</taxon>
        <taxon>Bacilli</taxon>
        <taxon>Lactobacillales</taxon>
        <taxon>Lactobacillaceae</taxon>
        <taxon>Lacticaseibacillus</taxon>
    </lineage>
</organism>
<evidence type="ECO:0000256" key="6">
    <source>
        <dbReference type="ARBA" id="ARBA00022777"/>
    </source>
</evidence>
<dbReference type="InterPro" id="IPR051819">
    <property type="entry name" value="PTS_sugar-specific_EIIB"/>
</dbReference>
<evidence type="ECO:0000313" key="10">
    <source>
        <dbReference type="Proteomes" id="UP001597199"/>
    </source>
</evidence>
<dbReference type="EMBL" id="JBHTOA010000030">
    <property type="protein sequence ID" value="MFD1399030.1"/>
    <property type="molecule type" value="Genomic_DNA"/>
</dbReference>
<evidence type="ECO:0000256" key="4">
    <source>
        <dbReference type="ARBA" id="ARBA00022679"/>
    </source>
</evidence>
<dbReference type="GO" id="GO:0016740">
    <property type="term" value="F:transferase activity"/>
    <property type="evidence" value="ECO:0007669"/>
    <property type="project" value="UniProtKB-KW"/>
</dbReference>
<evidence type="ECO:0000313" key="9">
    <source>
        <dbReference type="EMBL" id="MFD1399030.1"/>
    </source>
</evidence>
<dbReference type="PANTHER" id="PTHR34581:SF2">
    <property type="entry name" value="PTS SYSTEM N,N'-DIACETYLCHITOBIOSE-SPECIFIC EIIB COMPONENT"/>
    <property type="match status" value="1"/>
</dbReference>
<keyword evidence="10" id="KW-1185">Reference proteome</keyword>
<dbReference type="InterPro" id="IPR003501">
    <property type="entry name" value="PTS_EIIB_2/3"/>
</dbReference>
<evidence type="ECO:0000256" key="7">
    <source>
        <dbReference type="PROSITE-ProRule" id="PRU00423"/>
    </source>
</evidence>
<dbReference type="EC" id="2.7.1.-" evidence="9"/>
<dbReference type="RefSeq" id="WP_204118222.1">
    <property type="nucleotide sequence ID" value="NZ_BOLV01000003.1"/>
</dbReference>
<dbReference type="CDD" id="cd05564">
    <property type="entry name" value="PTS_IIB_chitobiose_lichenan"/>
    <property type="match status" value="1"/>
</dbReference>
<feature type="modified residue" description="Phosphocysteine; by EIIA" evidence="7">
    <location>
        <position position="10"/>
    </location>
</feature>